<accession>Q1K232</accession>
<dbReference type="InterPro" id="IPR050469">
    <property type="entry name" value="Diguanylate_Cyclase"/>
</dbReference>
<keyword evidence="3" id="KW-1133">Transmembrane helix</keyword>
<evidence type="ECO:0000313" key="6">
    <source>
        <dbReference type="EMBL" id="EAT16607.1"/>
    </source>
</evidence>
<dbReference type="NCBIfam" id="TIGR00254">
    <property type="entry name" value="GGDEF"/>
    <property type="match status" value="1"/>
</dbReference>
<dbReference type="GO" id="GO:0052621">
    <property type="term" value="F:diguanylate cyclase activity"/>
    <property type="evidence" value="ECO:0007669"/>
    <property type="project" value="UniProtKB-EC"/>
</dbReference>
<reference evidence="6" key="1">
    <citation type="submission" date="2006-05" db="EMBL/GenBank/DDBJ databases">
        <title>Annotation of the draft genome assembly of Desulfuromonas acetoxidans DSM 684.</title>
        <authorList>
            <consortium name="US DOE Joint Genome Institute (JGI-ORNL)"/>
            <person name="Larimer F."/>
            <person name="Land M."/>
            <person name="Hauser L."/>
        </authorList>
    </citation>
    <scope>NUCLEOTIDE SEQUENCE [LARGE SCALE GENOMIC DNA]</scope>
    <source>
        <strain evidence="6">DSM 684</strain>
    </source>
</reference>
<dbReference type="SUPFAM" id="SSF55073">
    <property type="entry name" value="Nucleotide cyclase"/>
    <property type="match status" value="1"/>
</dbReference>
<dbReference type="Pfam" id="PF09084">
    <property type="entry name" value="NMT1"/>
    <property type="match status" value="1"/>
</dbReference>
<dbReference type="InterPro" id="IPR015168">
    <property type="entry name" value="SsuA/THI5"/>
</dbReference>
<dbReference type="Proteomes" id="UP000005695">
    <property type="component" value="Unassembled WGS sequence"/>
</dbReference>
<feature type="transmembrane region" description="Helical" evidence="3">
    <location>
        <begin position="606"/>
        <end position="626"/>
    </location>
</feature>
<evidence type="ECO:0000256" key="3">
    <source>
        <dbReference type="SAM" id="Phobius"/>
    </source>
</evidence>
<dbReference type="InterPro" id="IPR000160">
    <property type="entry name" value="GGDEF_dom"/>
</dbReference>
<evidence type="ECO:0000259" key="5">
    <source>
        <dbReference type="PROSITE" id="PS50887"/>
    </source>
</evidence>
<evidence type="ECO:0000256" key="1">
    <source>
        <dbReference type="ARBA" id="ARBA00012528"/>
    </source>
</evidence>
<evidence type="ECO:0000256" key="2">
    <source>
        <dbReference type="ARBA" id="ARBA00034247"/>
    </source>
</evidence>
<feature type="signal peptide" evidence="4">
    <location>
        <begin position="1"/>
        <end position="22"/>
    </location>
</feature>
<dbReference type="AlphaFoldDB" id="Q1K232"/>
<dbReference type="SUPFAM" id="SSF53850">
    <property type="entry name" value="Periplasmic binding protein-like II"/>
    <property type="match status" value="2"/>
</dbReference>
<dbReference type="Pfam" id="PF12974">
    <property type="entry name" value="Phosphonate-bd"/>
    <property type="match status" value="1"/>
</dbReference>
<sequence>MIAKYLCVVFIFILSMVSPVCAKTEQVSVQLQWLNQFQFAGIYVAKDLGFYRDAGLDVTIKSYTPGLDIVEEVVQHRAEFATGKSSLILDRLQGHPIIILGAIFQESPEILIATQPDIKTPADLAGKNIMITHDQANATSLLSMLISQGVNLGKLHLQPHSSRLEDLIRGKTDAMACYLSNEPYQLDQARIPYRVFNPTDYGFSSYGDLLFTSEEQITLHPQQTRAFYLATIKGWQWAFDHIEEAAQLIYARYNTQDKTLDSLIFEGMVLKQLAMGPDQKIGPIDRDKINRILELYRLTGQANGDTNGLEQAIDPLGFNKSELKIGILAHRGNRKALERWTPLLTYLNDSLEDLHASLVPIAFEDIAHSVRSQAIDFLIVNPVLYVELENKYGLSRIASLLNRQSNEGSSTDQYGSVIFTRARTPLNLAPDMFDSKTLAAVAPNSLGGWLMAVETFQENNVSVEGIDLEFLSRHDAVVSAVINGSADVGIVRTGILERMAHEGLIDLDALFIIHEKSYIGFPFRVSTKLYPEWSIAKLRHVPIETANQLASALLGLSHASHKTKEAIHEAWTVPSDYSSVHSLLKKLRLPPYDETNLDVRQFIEHYALWFYAIVACLSVLVLHGIYSNRHNKHLEREVRRRTRALRKANSNLSRLARTDPLTGLHNRRYFMEFAQQYISLAHRNETEMQFLSLDLDHFKQVNDRYGHQVGDDILKLFATTLVPLLRSTDLLARTGGEEFIICLQNTTQEGANVFARKIIETIRDLRYRTAEDETVTFTVSIGIASLFRGENLEDVLCRSDHALYRAKKNGRDRFTLADPPEVLPD</sequence>
<dbReference type="InterPro" id="IPR029787">
    <property type="entry name" value="Nucleotide_cyclase"/>
</dbReference>
<dbReference type="SMART" id="SM00267">
    <property type="entry name" value="GGDEF"/>
    <property type="match status" value="1"/>
</dbReference>
<comment type="caution">
    <text evidence="6">The sequence shown here is derived from an EMBL/GenBank/DDBJ whole genome shotgun (WGS) entry which is preliminary data.</text>
</comment>
<evidence type="ECO:0000313" key="7">
    <source>
        <dbReference type="Proteomes" id="UP000005695"/>
    </source>
</evidence>
<dbReference type="CDD" id="cd01949">
    <property type="entry name" value="GGDEF"/>
    <property type="match status" value="1"/>
</dbReference>
<dbReference type="Pfam" id="PF00990">
    <property type="entry name" value="GGDEF"/>
    <property type="match status" value="1"/>
</dbReference>
<protein>
    <recommendedName>
        <fullName evidence="1">diguanylate cyclase</fullName>
        <ecNumber evidence="1">2.7.7.65</ecNumber>
    </recommendedName>
</protein>
<feature type="chain" id="PRO_5004192731" description="diguanylate cyclase" evidence="4">
    <location>
        <begin position="23"/>
        <end position="825"/>
    </location>
</feature>
<feature type="domain" description="GGDEF" evidence="5">
    <location>
        <begin position="686"/>
        <end position="819"/>
    </location>
</feature>
<keyword evidence="7" id="KW-1185">Reference proteome</keyword>
<name>Q1K232_DESA6</name>
<dbReference type="PANTHER" id="PTHR45138:SF9">
    <property type="entry name" value="DIGUANYLATE CYCLASE DGCM-RELATED"/>
    <property type="match status" value="1"/>
</dbReference>
<proteinExistence type="predicted"/>
<dbReference type="RefSeq" id="WP_005998638.1">
    <property type="nucleotide sequence ID" value="NZ_AAEW02000004.1"/>
</dbReference>
<dbReference type="EMBL" id="AAEW02000004">
    <property type="protein sequence ID" value="EAT16607.1"/>
    <property type="molecule type" value="Genomic_DNA"/>
</dbReference>
<dbReference type="Gene3D" id="3.40.190.10">
    <property type="entry name" value="Periplasmic binding protein-like II"/>
    <property type="match status" value="4"/>
</dbReference>
<keyword evidence="4" id="KW-0732">Signal</keyword>
<gene>
    <name evidence="6" type="ORF">Dace_2702</name>
</gene>
<dbReference type="PANTHER" id="PTHR45138">
    <property type="entry name" value="REGULATORY COMPONENTS OF SENSORY TRANSDUCTION SYSTEM"/>
    <property type="match status" value="1"/>
</dbReference>
<reference evidence="6" key="2">
    <citation type="submission" date="2006-05" db="EMBL/GenBank/DDBJ databases">
        <title>Sequencing of the draft genome and assembly of Desulfuromonas acetoxidans DSM 684.</title>
        <authorList>
            <consortium name="US DOE Joint Genome Institute (JGI-PGF)"/>
            <person name="Copeland A."/>
            <person name="Lucas S."/>
            <person name="Lapidus A."/>
            <person name="Barry K."/>
            <person name="Detter J.C."/>
            <person name="Glavina del Rio T."/>
            <person name="Hammon N."/>
            <person name="Israni S."/>
            <person name="Dalin E."/>
            <person name="Tice H."/>
            <person name="Bruce D."/>
            <person name="Pitluck S."/>
            <person name="Richardson P."/>
        </authorList>
    </citation>
    <scope>NUCLEOTIDE SEQUENCE [LARGE SCALE GENOMIC DNA]</scope>
    <source>
        <strain evidence="6">DSM 684</strain>
    </source>
</reference>
<dbReference type="Gene3D" id="3.30.70.270">
    <property type="match status" value="1"/>
</dbReference>
<organism evidence="6 7">
    <name type="scientific">Desulfuromonas acetoxidans (strain DSM 684 / 11070)</name>
    <dbReference type="NCBI Taxonomy" id="281689"/>
    <lineage>
        <taxon>Bacteria</taxon>
        <taxon>Pseudomonadati</taxon>
        <taxon>Thermodesulfobacteriota</taxon>
        <taxon>Desulfuromonadia</taxon>
        <taxon>Desulfuromonadales</taxon>
        <taxon>Desulfuromonadaceae</taxon>
        <taxon>Desulfuromonas</taxon>
    </lineage>
</organism>
<keyword evidence="3" id="KW-0472">Membrane</keyword>
<evidence type="ECO:0000256" key="4">
    <source>
        <dbReference type="SAM" id="SignalP"/>
    </source>
</evidence>
<dbReference type="OrthoDB" id="9812034at2"/>
<dbReference type="EC" id="2.7.7.65" evidence="1"/>
<dbReference type="InterPro" id="IPR043128">
    <property type="entry name" value="Rev_trsase/Diguanyl_cyclase"/>
</dbReference>
<comment type="catalytic activity">
    <reaction evidence="2">
        <text>2 GTP = 3',3'-c-di-GMP + 2 diphosphate</text>
        <dbReference type="Rhea" id="RHEA:24898"/>
        <dbReference type="ChEBI" id="CHEBI:33019"/>
        <dbReference type="ChEBI" id="CHEBI:37565"/>
        <dbReference type="ChEBI" id="CHEBI:58805"/>
        <dbReference type="EC" id="2.7.7.65"/>
    </reaction>
</comment>
<keyword evidence="3" id="KW-0812">Transmembrane</keyword>
<dbReference type="PROSITE" id="PS50887">
    <property type="entry name" value="GGDEF"/>
    <property type="match status" value="1"/>
</dbReference>
<dbReference type="FunFam" id="3.30.70.270:FF:000001">
    <property type="entry name" value="Diguanylate cyclase domain protein"/>
    <property type="match status" value="1"/>
</dbReference>